<dbReference type="AlphaFoldDB" id="A0A7J7INN1"/>
<dbReference type="InterPro" id="IPR002733">
    <property type="entry name" value="AMMECR1_domain"/>
</dbReference>
<feature type="domain" description="AMMECR1" evidence="2">
    <location>
        <begin position="117"/>
        <end position="347"/>
    </location>
</feature>
<keyword evidence="4" id="KW-1185">Reference proteome</keyword>
<dbReference type="Pfam" id="PF01871">
    <property type="entry name" value="AMMECR1"/>
    <property type="match status" value="1"/>
</dbReference>
<sequence>MWNKLVRRRSQSGQSTVKEVPADREVDELRSGTEQLVPGSVVEPGSGRRSANVESRAVAQQTSVATSSKQLASTCTSSWSRKVAEASDKAHCHDQDDLRSGSATSVEACTAVLEVTTSTACLVASPIMCAYAFSVLERELQSRGRRPDVANPFAGALPPDSEDYGLFITWKIHTANWQPGAPTDPGWQLRGCIGTLTPTGLHDALRSYAITAALHDRRFSPVSIGELPRLQCGVSLLSDFAERKSVWDWTPGLDGLIVEIEPLRNETRWKGSGRPRASRFSATYLPEVPLELKWSKFETISSLIRKSGYSGEIPTDESDPWWSECVSLTTYRSSKAELRYDEYRAMLVQTWN</sequence>
<dbReference type="InterPro" id="IPR023473">
    <property type="entry name" value="AMMECR1"/>
</dbReference>
<dbReference type="InterPro" id="IPR036071">
    <property type="entry name" value="AMMECR1_dom_sf"/>
</dbReference>
<evidence type="ECO:0000313" key="3">
    <source>
        <dbReference type="EMBL" id="KAF6004174.1"/>
    </source>
</evidence>
<feature type="region of interest" description="Disordered" evidence="1">
    <location>
        <begin position="1"/>
        <end position="54"/>
    </location>
</feature>
<proteinExistence type="predicted"/>
<comment type="caution">
    <text evidence="3">The sequence shown here is derived from an EMBL/GenBank/DDBJ whole genome shotgun (WGS) entry which is preliminary data.</text>
</comment>
<dbReference type="PROSITE" id="PS51112">
    <property type="entry name" value="AMMECR1"/>
    <property type="match status" value="1"/>
</dbReference>
<protein>
    <submittedName>
        <fullName evidence="3">AMME syndrome candidate protein 1 protein</fullName>
    </submittedName>
</protein>
<evidence type="ECO:0000313" key="4">
    <source>
        <dbReference type="Proteomes" id="UP000530660"/>
    </source>
</evidence>
<dbReference type="Proteomes" id="UP000530660">
    <property type="component" value="Unassembled WGS sequence"/>
</dbReference>
<reference evidence="3 4" key="1">
    <citation type="journal article" date="2020" name="J. Phycol.">
        <title>Comparative genome analysis reveals Cyanidiococcus gen. nov., a new extremophilic red algal genus sister to Cyanidioschyzon (Cyanidioschyzonaceae, Rhodophyta).</title>
        <authorList>
            <person name="Liu S.-L."/>
            <person name="Chiang Y.-R."/>
            <person name="Yoon H.S."/>
            <person name="Fu H.-Y."/>
        </authorList>
    </citation>
    <scope>NUCLEOTIDE SEQUENCE [LARGE SCALE GENOMIC DNA]</scope>
    <source>
        <strain evidence="3 4">THAL066</strain>
    </source>
</reference>
<dbReference type="Gene3D" id="3.30.1490.150">
    <property type="entry name" value="Hypothetical protein ph0010, domain 2"/>
    <property type="match status" value="1"/>
</dbReference>
<feature type="compositionally biased region" description="Basic residues" evidence="1">
    <location>
        <begin position="1"/>
        <end position="10"/>
    </location>
</feature>
<dbReference type="SUPFAM" id="SSF143447">
    <property type="entry name" value="AMMECR1-like"/>
    <property type="match status" value="1"/>
</dbReference>
<evidence type="ECO:0000259" key="2">
    <source>
        <dbReference type="PROSITE" id="PS51112"/>
    </source>
</evidence>
<dbReference type="OrthoDB" id="3708at2759"/>
<name>A0A7J7INN1_9RHOD</name>
<dbReference type="InterPro" id="IPR027485">
    <property type="entry name" value="AMMECR1_N"/>
</dbReference>
<dbReference type="EMBL" id="VWRR01000004">
    <property type="protein sequence ID" value="KAF6004174.1"/>
    <property type="molecule type" value="Genomic_DNA"/>
</dbReference>
<dbReference type="Gene3D" id="3.30.700.20">
    <property type="entry name" value="Hypothetical protein ph0010, domain 1"/>
    <property type="match status" value="1"/>
</dbReference>
<organism evidence="3 4">
    <name type="scientific">Cyanidiococcus yangmingshanensis</name>
    <dbReference type="NCBI Taxonomy" id="2690220"/>
    <lineage>
        <taxon>Eukaryota</taxon>
        <taxon>Rhodophyta</taxon>
        <taxon>Bangiophyceae</taxon>
        <taxon>Cyanidiales</taxon>
        <taxon>Cyanidiaceae</taxon>
        <taxon>Cyanidiococcus</taxon>
    </lineage>
</organism>
<dbReference type="PANTHER" id="PTHR13016:SF0">
    <property type="entry name" value="AMME SYNDROME CANDIDATE GENE 1 PROTEIN"/>
    <property type="match status" value="1"/>
</dbReference>
<evidence type="ECO:0000256" key="1">
    <source>
        <dbReference type="SAM" id="MobiDB-lite"/>
    </source>
</evidence>
<gene>
    <name evidence="3" type="primary">AMMECR1</name>
    <name evidence="3" type="ORF">F1559_003162</name>
</gene>
<feature type="compositionally biased region" description="Basic and acidic residues" evidence="1">
    <location>
        <begin position="20"/>
        <end position="31"/>
    </location>
</feature>
<accession>A0A7J7INN1</accession>
<dbReference type="PANTHER" id="PTHR13016">
    <property type="entry name" value="AMMECR1 HOMOLOG"/>
    <property type="match status" value="1"/>
</dbReference>